<keyword evidence="1" id="KW-0472">Membrane</keyword>
<keyword evidence="1" id="KW-0812">Transmembrane</keyword>
<keyword evidence="1" id="KW-1133">Transmembrane helix</keyword>
<dbReference type="CDD" id="cd00060">
    <property type="entry name" value="FHA"/>
    <property type="match status" value="1"/>
</dbReference>
<dbReference type="STRING" id="420953.SAMN05192543_101494"/>
<dbReference type="NCBIfam" id="TIGR02500">
    <property type="entry name" value="type_III_yscD"/>
    <property type="match status" value="1"/>
</dbReference>
<dbReference type="Gene3D" id="2.60.200.20">
    <property type="match status" value="1"/>
</dbReference>
<dbReference type="OrthoDB" id="8834567at2"/>
<evidence type="ECO:0000259" key="2">
    <source>
        <dbReference type="Pfam" id="PF16697"/>
    </source>
</evidence>
<reference evidence="3 4" key="1">
    <citation type="submission" date="2016-10" db="EMBL/GenBank/DDBJ databases">
        <authorList>
            <person name="de Groot N.N."/>
        </authorList>
    </citation>
    <scope>NUCLEOTIDE SEQUENCE [LARGE SCALE GENOMIC DNA]</scope>
    <source>
        <strain evidence="3 4">LMG 23650</strain>
    </source>
</reference>
<dbReference type="AlphaFoldDB" id="A0A1I3DSE9"/>
<name>A0A1I3DSE9_9BURK</name>
<dbReference type="EMBL" id="FOQU01000001">
    <property type="protein sequence ID" value="SFH89593.1"/>
    <property type="molecule type" value="Genomic_DNA"/>
</dbReference>
<dbReference type="SUPFAM" id="SSF49879">
    <property type="entry name" value="SMAD/FHA domain"/>
    <property type="match status" value="1"/>
</dbReference>
<dbReference type="Pfam" id="PF16697">
    <property type="entry name" value="Yop-YscD_cpl"/>
    <property type="match status" value="1"/>
</dbReference>
<keyword evidence="4" id="KW-1185">Reference proteome</keyword>
<sequence>MATSTLDPHTALNGGAAAQLRETAVSPWNLCFLSGPMYGRTMSLARGPNWVGTAADCEVILPDREIAAKQVCLQVGALAVTVQNFGEAGSAPVLFNDEALGAGRRSLTPSDVVTVGSIRLGIARNAQAVAALPAESEKPAADRDSAWSGWLADAMRRVGSRRFVIVLAALWVGVLLGALGYGLVAWSGSLPWQHESPLARVHRLQQALRVYPELSVTPRDDGAIVGGYVKDAAERDKVAQIVAGVDDAALGTVYVVNDLLATAQTYFSDTPLTVSYLGHGKIELTGDAPHAQIAQRIQNYMKDARPALEVVDHVHYGEPGAVAARAGMLGGTAGIPEIVTVFAGDGDQRYVETADGSRYFEGSRMKEGPTVVSIGSDEVVFDSEGRRITMPLGGSSAGAPVSASDAPSASAPMVARGAAAGVALPVSGAATADTAASAGVAVAAVAGSAINAANPAMASGLAAAASGAVAASRAPSQKQ</sequence>
<dbReference type="InterPro" id="IPR032030">
    <property type="entry name" value="YscD_cytoplasmic_dom"/>
</dbReference>
<organism evidence="3 4">
    <name type="scientific">Paraburkholderia megapolitana</name>
    <dbReference type="NCBI Taxonomy" id="420953"/>
    <lineage>
        <taxon>Bacteria</taxon>
        <taxon>Pseudomonadati</taxon>
        <taxon>Pseudomonadota</taxon>
        <taxon>Betaproteobacteria</taxon>
        <taxon>Burkholderiales</taxon>
        <taxon>Burkholderiaceae</taxon>
        <taxon>Paraburkholderia</taxon>
    </lineage>
</organism>
<evidence type="ECO:0000313" key="3">
    <source>
        <dbReference type="EMBL" id="SFH89593.1"/>
    </source>
</evidence>
<dbReference type="Proteomes" id="UP000199548">
    <property type="component" value="Unassembled WGS sequence"/>
</dbReference>
<feature type="transmembrane region" description="Helical" evidence="1">
    <location>
        <begin position="163"/>
        <end position="186"/>
    </location>
</feature>
<protein>
    <submittedName>
        <fullName evidence="3">Type III secretion apparatus protein, YscD/HrpQ family</fullName>
    </submittedName>
</protein>
<feature type="domain" description="YscD cytoplasmic" evidence="2">
    <location>
        <begin position="32"/>
        <end position="123"/>
    </location>
</feature>
<dbReference type="InterPro" id="IPR012843">
    <property type="entry name" value="YscD"/>
</dbReference>
<gene>
    <name evidence="3" type="ORF">SAMN05192543_101494</name>
</gene>
<accession>A0A1I3DSE9</accession>
<dbReference type="RefSeq" id="WP_091006955.1">
    <property type="nucleotide sequence ID" value="NZ_CP041743.1"/>
</dbReference>
<evidence type="ECO:0000256" key="1">
    <source>
        <dbReference type="SAM" id="Phobius"/>
    </source>
</evidence>
<evidence type="ECO:0000313" key="4">
    <source>
        <dbReference type="Proteomes" id="UP000199548"/>
    </source>
</evidence>
<proteinExistence type="predicted"/>
<dbReference type="InterPro" id="IPR008984">
    <property type="entry name" value="SMAD_FHA_dom_sf"/>
</dbReference>